<dbReference type="AlphaFoldDB" id="A0AAV3UJI6"/>
<organism evidence="3 4">
    <name type="scientific">Haladaptatus pallidirubidus</name>
    <dbReference type="NCBI Taxonomy" id="1008152"/>
    <lineage>
        <taxon>Archaea</taxon>
        <taxon>Methanobacteriati</taxon>
        <taxon>Methanobacteriota</taxon>
        <taxon>Stenosarchaea group</taxon>
        <taxon>Halobacteria</taxon>
        <taxon>Halobacteriales</taxon>
        <taxon>Haladaptataceae</taxon>
        <taxon>Haladaptatus</taxon>
    </lineage>
</organism>
<accession>A0AAV3UJI6</accession>
<keyword evidence="1" id="KW-0732">Signal</keyword>
<name>A0AAV3UJI6_9EURY</name>
<dbReference type="InterPro" id="IPR028081">
    <property type="entry name" value="Leu-bd"/>
</dbReference>
<evidence type="ECO:0000259" key="2">
    <source>
        <dbReference type="Pfam" id="PF13458"/>
    </source>
</evidence>
<protein>
    <submittedName>
        <fullName evidence="3">ABC transporter substrate-binding protein</fullName>
    </submittedName>
</protein>
<evidence type="ECO:0000256" key="1">
    <source>
        <dbReference type="ARBA" id="ARBA00022729"/>
    </source>
</evidence>
<dbReference type="PANTHER" id="PTHR30483:SF6">
    <property type="entry name" value="PERIPLASMIC BINDING PROTEIN OF ABC TRANSPORTER FOR NATURAL AMINO ACIDS"/>
    <property type="match status" value="1"/>
</dbReference>
<sequence length="419" mass="43713">MIESTKRREFLAKVGATSAIGLAGYIGSATGQQQGGQQIRVGVLQPVTGDLASVGRPIRDAALLPATQLNNADTDFQIDTQAEDTQTDPQAGISAAQALVDAGYPSITGAASSEVTIQVSQNVLIPNQVVGCSPASTSPEITGLQDNGFIWRTCPSDTVQGEVLAQIATDRVNASSVSVMYVNNSYGQALANSFAQSFGGQIPAQVAFEQAQSSYAAQLQEAMSNQPDALLVIAYPESGNQLFRDYYSSYSRDTQILVTDGLRDPALPGNVGQPLTNVIGTAPSAAGPARQFFTQLYDEEVGGEPGVFTAQAYDATAIQILANIAGGAQNSGGNIRDNMQTVANSPGQQVDPSNLVDALTLAANGDEINYQGASSSVTFDDNGDVTTAAYEIFSFTQDGQLNQIEVVEFQTGQEQGGGQ</sequence>
<dbReference type="InterPro" id="IPR028082">
    <property type="entry name" value="Peripla_BP_I"/>
</dbReference>
<dbReference type="CDD" id="cd06346">
    <property type="entry name" value="PBP1_ABC_ligand_binding-like"/>
    <property type="match status" value="1"/>
</dbReference>
<keyword evidence="4" id="KW-1185">Reference proteome</keyword>
<dbReference type="PANTHER" id="PTHR30483">
    <property type="entry name" value="LEUCINE-SPECIFIC-BINDING PROTEIN"/>
    <property type="match status" value="1"/>
</dbReference>
<dbReference type="InterPro" id="IPR051010">
    <property type="entry name" value="BCAA_transport"/>
</dbReference>
<reference evidence="3 4" key="1">
    <citation type="journal article" date="2019" name="Int. J. Syst. Evol. Microbiol.">
        <title>The Global Catalogue of Microorganisms (GCM) 10K type strain sequencing project: providing services to taxonomists for standard genome sequencing and annotation.</title>
        <authorList>
            <consortium name="The Broad Institute Genomics Platform"/>
            <consortium name="The Broad Institute Genome Sequencing Center for Infectious Disease"/>
            <person name="Wu L."/>
            <person name="Ma J."/>
        </authorList>
    </citation>
    <scope>NUCLEOTIDE SEQUENCE [LARGE SCALE GENOMIC DNA]</scope>
    <source>
        <strain evidence="3 4">JCM 17504</strain>
    </source>
</reference>
<evidence type="ECO:0000313" key="3">
    <source>
        <dbReference type="EMBL" id="GAA5053785.1"/>
    </source>
</evidence>
<dbReference type="Proteomes" id="UP001501729">
    <property type="component" value="Unassembled WGS sequence"/>
</dbReference>
<feature type="domain" description="Leucine-binding protein" evidence="2">
    <location>
        <begin position="38"/>
        <end position="322"/>
    </location>
</feature>
<dbReference type="GeneID" id="68616800"/>
<dbReference type="Gene3D" id="3.40.50.2300">
    <property type="match status" value="2"/>
</dbReference>
<dbReference type="Pfam" id="PF13458">
    <property type="entry name" value="Peripla_BP_6"/>
    <property type="match status" value="1"/>
</dbReference>
<proteinExistence type="predicted"/>
<comment type="caution">
    <text evidence="3">The sequence shown here is derived from an EMBL/GenBank/DDBJ whole genome shotgun (WGS) entry which is preliminary data.</text>
</comment>
<dbReference type="RefSeq" id="WP_227778487.1">
    <property type="nucleotide sequence ID" value="NZ_BAABKX010000013.1"/>
</dbReference>
<dbReference type="EMBL" id="BAABKX010000013">
    <property type="protein sequence ID" value="GAA5053785.1"/>
    <property type="molecule type" value="Genomic_DNA"/>
</dbReference>
<dbReference type="SUPFAM" id="SSF53822">
    <property type="entry name" value="Periplasmic binding protein-like I"/>
    <property type="match status" value="1"/>
</dbReference>
<evidence type="ECO:0000313" key="4">
    <source>
        <dbReference type="Proteomes" id="UP001501729"/>
    </source>
</evidence>
<gene>
    <name evidence="3" type="ORF">GCM10025751_31500</name>
</gene>